<dbReference type="InterPro" id="IPR001279">
    <property type="entry name" value="Metallo-B-lactamas"/>
</dbReference>
<evidence type="ECO:0000313" key="7">
    <source>
        <dbReference type="Proteomes" id="UP000464495"/>
    </source>
</evidence>
<evidence type="ECO:0000313" key="6">
    <source>
        <dbReference type="EMBL" id="QHQ35487.1"/>
    </source>
</evidence>
<dbReference type="Proteomes" id="UP000464495">
    <property type="component" value="Chromosome"/>
</dbReference>
<organism evidence="6 7">
    <name type="scientific">Algicella marina</name>
    <dbReference type="NCBI Taxonomy" id="2683284"/>
    <lineage>
        <taxon>Bacteria</taxon>
        <taxon>Pseudomonadati</taxon>
        <taxon>Pseudomonadota</taxon>
        <taxon>Alphaproteobacteria</taxon>
        <taxon>Rhodobacterales</taxon>
        <taxon>Paracoccaceae</taxon>
        <taxon>Algicella</taxon>
    </lineage>
</organism>
<dbReference type="PANTHER" id="PTHR42978:SF6">
    <property type="entry name" value="QUORUM-QUENCHING LACTONASE YTNP-RELATED"/>
    <property type="match status" value="1"/>
</dbReference>
<evidence type="ECO:0000256" key="4">
    <source>
        <dbReference type="ARBA" id="ARBA00022833"/>
    </source>
</evidence>
<evidence type="ECO:0000259" key="5">
    <source>
        <dbReference type="SMART" id="SM00849"/>
    </source>
</evidence>
<dbReference type="Gene3D" id="3.60.15.10">
    <property type="entry name" value="Ribonuclease Z/Hydroxyacylglutathione hydrolase-like"/>
    <property type="match status" value="1"/>
</dbReference>
<dbReference type="CDD" id="cd07720">
    <property type="entry name" value="OPHC2-like_MBL-fold"/>
    <property type="match status" value="1"/>
</dbReference>
<evidence type="ECO:0000256" key="2">
    <source>
        <dbReference type="ARBA" id="ARBA00022723"/>
    </source>
</evidence>
<name>A0A6P1T0F4_9RHOB</name>
<dbReference type="InterPro" id="IPR006311">
    <property type="entry name" value="TAT_signal"/>
</dbReference>
<dbReference type="InterPro" id="IPR051013">
    <property type="entry name" value="MBL_superfamily_lactonases"/>
</dbReference>
<dbReference type="SUPFAM" id="SSF56281">
    <property type="entry name" value="Metallo-hydrolase/oxidoreductase"/>
    <property type="match status" value="1"/>
</dbReference>
<dbReference type="AlphaFoldDB" id="A0A6P1T0F4"/>
<dbReference type="InterPro" id="IPR036866">
    <property type="entry name" value="RibonucZ/Hydroxyglut_hydro"/>
</dbReference>
<keyword evidence="3 6" id="KW-0378">Hydrolase</keyword>
<dbReference type="GO" id="GO:0046872">
    <property type="term" value="F:metal ion binding"/>
    <property type="evidence" value="ECO:0007669"/>
    <property type="project" value="UniProtKB-KW"/>
</dbReference>
<dbReference type="RefSeq" id="WP_161862047.1">
    <property type="nucleotide sequence ID" value="NZ_CP046620.1"/>
</dbReference>
<accession>A0A6P1T0F4</accession>
<comment type="similarity">
    <text evidence="1">Belongs to the metallo-beta-lactamase superfamily.</text>
</comment>
<proteinExistence type="inferred from homology"/>
<dbReference type="GO" id="GO:0016787">
    <property type="term" value="F:hydrolase activity"/>
    <property type="evidence" value="ECO:0007669"/>
    <property type="project" value="UniProtKB-KW"/>
</dbReference>
<dbReference type="SMART" id="SM00849">
    <property type="entry name" value="Lactamase_B"/>
    <property type="match status" value="1"/>
</dbReference>
<gene>
    <name evidence="6" type="ORF">GO499_09940</name>
</gene>
<feature type="domain" description="Metallo-beta-lactamase" evidence="5">
    <location>
        <begin position="93"/>
        <end position="278"/>
    </location>
</feature>
<dbReference type="Pfam" id="PF00753">
    <property type="entry name" value="Lactamase_B"/>
    <property type="match status" value="1"/>
</dbReference>
<evidence type="ECO:0000256" key="3">
    <source>
        <dbReference type="ARBA" id="ARBA00022801"/>
    </source>
</evidence>
<dbReference type="KEGG" id="amaq:GO499_09940"/>
<keyword evidence="4" id="KW-0862">Zinc</keyword>
<keyword evidence="7" id="KW-1185">Reference proteome</keyword>
<keyword evidence="2" id="KW-0479">Metal-binding</keyword>
<sequence>MKLSRRNALMAGAAAPLLTGLSGRTVRAEAEMKGAQPPSFNRFTLGTMEVTALLAGNRTVEDPQGTFGMNVSEEEFAEVSEANFIPADKTQFFFTPTLVNTGSELILFDTGLSPESITGPLEAAGYSADQVDTVVLTHMHGDHIGGIASDAGPTFANAAYVTAAREFDHWKTAGNEGFDAKVAPLADRFTFLEDGGSVTSGITAMLAPGHTPGHTTYMIESDGEQLLLAADLANHYVWSLAYPDWEVRFDMDKAQAAESRRKVLGMLAADRVPFIGYHMPFPALGFVAERDDGFRYVPSSYQMML</sequence>
<dbReference type="EMBL" id="CP046620">
    <property type="protein sequence ID" value="QHQ35487.1"/>
    <property type="molecule type" value="Genomic_DNA"/>
</dbReference>
<evidence type="ECO:0000256" key="1">
    <source>
        <dbReference type="ARBA" id="ARBA00007749"/>
    </source>
</evidence>
<protein>
    <submittedName>
        <fullName evidence="6">MBL fold metallo-hydrolase</fullName>
    </submittedName>
</protein>
<dbReference type="PANTHER" id="PTHR42978">
    <property type="entry name" value="QUORUM-QUENCHING LACTONASE YTNP-RELATED-RELATED"/>
    <property type="match status" value="1"/>
</dbReference>
<reference evidence="6 7" key="1">
    <citation type="submission" date="2019-12" db="EMBL/GenBank/DDBJ databases">
        <title>Complete genome sequence of Algicella marina strain 9Alg 56(T) isolated from the red alga Tichocarpus crinitus.</title>
        <authorList>
            <person name="Kim S.-G."/>
            <person name="Nedashkovskaya O.I."/>
        </authorList>
    </citation>
    <scope>NUCLEOTIDE SEQUENCE [LARGE SCALE GENOMIC DNA]</scope>
    <source>
        <strain evidence="6 7">9Alg 56</strain>
    </source>
</reference>
<dbReference type="PROSITE" id="PS51318">
    <property type="entry name" value="TAT"/>
    <property type="match status" value="1"/>
</dbReference>